<evidence type="ECO:0000313" key="3">
    <source>
        <dbReference type="EMBL" id="KAF0763296.1"/>
    </source>
</evidence>
<proteinExistence type="predicted"/>
<feature type="signal peptide" evidence="2">
    <location>
        <begin position="1"/>
        <end position="19"/>
    </location>
</feature>
<feature type="region of interest" description="Disordered" evidence="1">
    <location>
        <begin position="146"/>
        <end position="167"/>
    </location>
</feature>
<dbReference type="EMBL" id="VUJU01001918">
    <property type="protein sequence ID" value="KAF0763296.1"/>
    <property type="molecule type" value="Genomic_DNA"/>
</dbReference>
<keyword evidence="2" id="KW-0732">Signal</keyword>
<dbReference type="AlphaFoldDB" id="A0A6G0YZ80"/>
<feature type="compositionally biased region" description="Pro residues" evidence="1">
    <location>
        <begin position="205"/>
        <end position="225"/>
    </location>
</feature>
<evidence type="ECO:0000256" key="2">
    <source>
        <dbReference type="SAM" id="SignalP"/>
    </source>
</evidence>
<dbReference type="OrthoDB" id="10538012at2759"/>
<keyword evidence="4" id="KW-1185">Reference proteome</keyword>
<evidence type="ECO:0000313" key="4">
    <source>
        <dbReference type="Proteomes" id="UP000478052"/>
    </source>
</evidence>
<accession>A0A6G0YZ80</accession>
<name>A0A6G0YZ80_APHCR</name>
<reference evidence="3 4" key="1">
    <citation type="submission" date="2019-08" db="EMBL/GenBank/DDBJ databases">
        <title>Whole genome of Aphis craccivora.</title>
        <authorList>
            <person name="Voronova N.V."/>
            <person name="Shulinski R.S."/>
            <person name="Bandarenka Y.V."/>
            <person name="Zhorov D.G."/>
            <person name="Warner D."/>
        </authorList>
    </citation>
    <scope>NUCLEOTIDE SEQUENCE [LARGE SCALE GENOMIC DNA]</scope>
    <source>
        <strain evidence="3">180601</strain>
        <tissue evidence="3">Whole Body</tissue>
    </source>
</reference>
<organism evidence="3 4">
    <name type="scientific">Aphis craccivora</name>
    <name type="common">Cowpea aphid</name>
    <dbReference type="NCBI Taxonomy" id="307492"/>
    <lineage>
        <taxon>Eukaryota</taxon>
        <taxon>Metazoa</taxon>
        <taxon>Ecdysozoa</taxon>
        <taxon>Arthropoda</taxon>
        <taxon>Hexapoda</taxon>
        <taxon>Insecta</taxon>
        <taxon>Pterygota</taxon>
        <taxon>Neoptera</taxon>
        <taxon>Paraneoptera</taxon>
        <taxon>Hemiptera</taxon>
        <taxon>Sternorrhyncha</taxon>
        <taxon>Aphidomorpha</taxon>
        <taxon>Aphidoidea</taxon>
        <taxon>Aphididae</taxon>
        <taxon>Aphidini</taxon>
        <taxon>Aphis</taxon>
        <taxon>Aphis</taxon>
    </lineage>
</organism>
<comment type="caution">
    <text evidence="3">The sequence shown here is derived from an EMBL/GenBank/DDBJ whole genome shotgun (WGS) entry which is preliminary data.</text>
</comment>
<evidence type="ECO:0000256" key="1">
    <source>
        <dbReference type="SAM" id="MobiDB-lite"/>
    </source>
</evidence>
<protein>
    <submittedName>
        <fullName evidence="3">Uncharacterized protein</fullName>
    </submittedName>
</protein>
<feature type="chain" id="PRO_5026013664" evidence="2">
    <location>
        <begin position="20"/>
        <end position="322"/>
    </location>
</feature>
<dbReference type="Proteomes" id="UP000478052">
    <property type="component" value="Unassembled WGS sequence"/>
</dbReference>
<gene>
    <name evidence="3" type="ORF">FWK35_00009688</name>
</gene>
<sequence length="322" mass="36161">MSPIVTVTVMLTLPWIMLGEPPANDHRRYSVVSPSMFTPVKLSMEIPRPVDRIDSRSQEFDDVGTTNPIDNNSNQSEIYKYDHLSMHTELLESKKNSSTDIQYSIHDVINNDLEKIKNQTEENEWTLVFKPKQALISKLTTSDMSEKVLSPPSKFPDNTLESSDKQNKFPGYNHYRIPGVIDYYGTGPIVFNGLQSELVLDDQPAPQPAVQPAPQPPAQPSSPPSVIPEEPIIIIPELPNILNEQIPIPSSQLQMTVMNKINWQKVGPTYFGNTTLESTSTTETISYTSPITNPLDSVKTSSMPRGIIIIAEKYVYLNEYNQ</sequence>
<feature type="region of interest" description="Disordered" evidence="1">
    <location>
        <begin position="203"/>
        <end position="225"/>
    </location>
</feature>